<evidence type="ECO:0000256" key="14">
    <source>
        <dbReference type="ARBA" id="ARBA00023098"/>
    </source>
</evidence>
<dbReference type="OrthoDB" id="431150at2759"/>
<comment type="subcellular location">
    <subcellularLocation>
        <location evidence="3">Endoplasmic reticulum membrane</location>
        <topology evidence="3">Single-pass membrane protein</topology>
    </subcellularLocation>
    <subcellularLocation>
        <location evidence="2">Microsome</location>
    </subcellularLocation>
</comment>
<name>C4R470_KOMPG</name>
<evidence type="ECO:0000256" key="15">
    <source>
        <dbReference type="ARBA" id="ARBA00023136"/>
    </source>
</evidence>
<dbReference type="SFLD" id="SFLDS00005">
    <property type="entry name" value="Isoprenoid_Synthase_Type_I"/>
    <property type="match status" value="1"/>
</dbReference>
<dbReference type="FunCoup" id="C4R470">
    <property type="interactions" value="305"/>
</dbReference>
<keyword evidence="12" id="KW-1133">Transmembrane helix</keyword>
<evidence type="ECO:0000256" key="9">
    <source>
        <dbReference type="ARBA" id="ARBA00022824"/>
    </source>
</evidence>
<dbReference type="InterPro" id="IPR044844">
    <property type="entry name" value="Trans_IPPS_euk-type"/>
</dbReference>
<keyword evidence="17" id="KW-0753">Steroid metabolism</keyword>
<dbReference type="GO" id="GO:0045338">
    <property type="term" value="P:farnesyl diphosphate metabolic process"/>
    <property type="evidence" value="ECO:0007669"/>
    <property type="project" value="InterPro"/>
</dbReference>
<comment type="function">
    <text evidence="20">Catalyzes the condensation of 2 farnesyl pyrophosphate (FPP) moieties to form squalene.</text>
</comment>
<dbReference type="eggNOG" id="KOG1459">
    <property type="taxonomic scope" value="Eukaryota"/>
</dbReference>
<dbReference type="SUPFAM" id="SSF48576">
    <property type="entry name" value="Terpenoid synthases"/>
    <property type="match status" value="1"/>
</dbReference>
<dbReference type="InterPro" id="IPR033904">
    <property type="entry name" value="Trans_IPPS_HH"/>
</dbReference>
<dbReference type="PANTHER" id="PTHR11626">
    <property type="entry name" value="FARNESYL-DIPHOSPHATE FARNESYLTRANSFERASE"/>
    <property type="match status" value="1"/>
</dbReference>
<dbReference type="GO" id="GO:0006696">
    <property type="term" value="P:ergosterol biosynthetic process"/>
    <property type="evidence" value="ECO:0007669"/>
    <property type="project" value="EnsemblFungi"/>
</dbReference>
<comment type="cofactor">
    <cofactor evidence="1 20">
        <name>Mg(2+)</name>
        <dbReference type="ChEBI" id="CHEBI:18420"/>
    </cofactor>
</comment>
<dbReference type="InterPro" id="IPR006449">
    <property type="entry name" value="Squal_synth-like"/>
</dbReference>
<keyword evidence="16" id="KW-1207">Sterol metabolism</keyword>
<dbReference type="HOGENOM" id="CLU_031981_2_1_1"/>
<organism evidence="21 22">
    <name type="scientific">Komagataella phaffii (strain GS115 / ATCC 20864)</name>
    <name type="common">Yeast</name>
    <name type="synonym">Pichia pastoris</name>
    <dbReference type="NCBI Taxonomy" id="644223"/>
    <lineage>
        <taxon>Eukaryota</taxon>
        <taxon>Fungi</taxon>
        <taxon>Dikarya</taxon>
        <taxon>Ascomycota</taxon>
        <taxon>Saccharomycotina</taxon>
        <taxon>Pichiomycetes</taxon>
        <taxon>Pichiales</taxon>
        <taxon>Pichiaceae</taxon>
        <taxon>Komagataella</taxon>
    </lineage>
</organism>
<evidence type="ECO:0000256" key="8">
    <source>
        <dbReference type="ARBA" id="ARBA00022692"/>
    </source>
</evidence>
<reference evidence="21 22" key="1">
    <citation type="journal article" date="2009" name="Nat. Biotechnol.">
        <title>Genome sequence of the recombinant protein production host Pichia pastoris.</title>
        <authorList>
            <person name="De Schutter K."/>
            <person name="Lin Y.C."/>
            <person name="Tiels P."/>
            <person name="Van Hecke A."/>
            <person name="Glinka S."/>
            <person name="Weber-Lehmann J."/>
            <person name="Rouze P."/>
            <person name="Van de Peer Y."/>
            <person name="Callewaert N."/>
        </authorList>
    </citation>
    <scope>NUCLEOTIDE SEQUENCE [LARGE SCALE GENOMIC DNA]</scope>
    <source>
        <strain evidence="22">GS115 / ATCC 20864</strain>
    </source>
</reference>
<dbReference type="RefSeq" id="XP_002492535.1">
    <property type="nucleotide sequence ID" value="XM_002492490.1"/>
</dbReference>
<evidence type="ECO:0000256" key="1">
    <source>
        <dbReference type="ARBA" id="ARBA00001946"/>
    </source>
</evidence>
<dbReference type="SFLD" id="SFLDG01018">
    <property type="entry name" value="Squalene/Phytoene_Synthase_Lik"/>
    <property type="match status" value="1"/>
</dbReference>
<evidence type="ECO:0000256" key="18">
    <source>
        <dbReference type="ARBA" id="ARBA00048854"/>
    </source>
</evidence>
<dbReference type="EC" id="2.5.1.21" evidence="20"/>
<keyword evidence="7 20" id="KW-0808">Transferase</keyword>
<evidence type="ECO:0000256" key="16">
    <source>
        <dbReference type="ARBA" id="ARBA00023166"/>
    </source>
</evidence>
<evidence type="ECO:0000256" key="17">
    <source>
        <dbReference type="ARBA" id="ARBA00023221"/>
    </source>
</evidence>
<keyword evidence="14" id="KW-0443">Lipid metabolism</keyword>
<dbReference type="GO" id="GO:0051996">
    <property type="term" value="F:squalene synthase [NAD(P)H] activity"/>
    <property type="evidence" value="ECO:0007669"/>
    <property type="project" value="UniProtKB-UniRule"/>
</dbReference>
<dbReference type="InterPro" id="IPR008949">
    <property type="entry name" value="Isoprenoid_synthase_dom_sf"/>
</dbReference>
<dbReference type="GO" id="GO:1902767">
    <property type="term" value="P:isoprenoid biosynthetic process via mevalonate"/>
    <property type="evidence" value="ECO:0007669"/>
    <property type="project" value="EnsemblFungi"/>
</dbReference>
<dbReference type="NCBIfam" id="TIGR01559">
    <property type="entry name" value="squal_synth"/>
    <property type="match status" value="1"/>
</dbReference>
<comment type="pathway">
    <text evidence="4 20">Terpene metabolism; lanosterol biosynthesis; lanosterol from farnesyl diphosphate: step 1/3.</text>
</comment>
<dbReference type="FunFam" id="1.10.600.10:FF:000003">
    <property type="entry name" value="Farnesyl-diphosphate farnesyltransferase 1"/>
    <property type="match status" value="1"/>
</dbReference>
<keyword evidence="10" id="KW-0492">Microsome</keyword>
<proteinExistence type="inferred from homology"/>
<evidence type="ECO:0000256" key="7">
    <source>
        <dbReference type="ARBA" id="ARBA00022679"/>
    </source>
</evidence>
<dbReference type="GO" id="GO:0055056">
    <property type="term" value="F:D-glucose transmembrane transporter activity"/>
    <property type="evidence" value="ECO:0007669"/>
    <property type="project" value="UniProtKB-UniRule"/>
</dbReference>
<keyword evidence="13" id="KW-0756">Sterol biosynthesis</keyword>
<dbReference type="PROSITE" id="PS01045">
    <property type="entry name" value="SQUALEN_PHYTOEN_SYN_2"/>
    <property type="match status" value="1"/>
</dbReference>
<evidence type="ECO:0000256" key="4">
    <source>
        <dbReference type="ARBA" id="ARBA00005057"/>
    </source>
</evidence>
<evidence type="ECO:0000256" key="13">
    <source>
        <dbReference type="ARBA" id="ARBA00023011"/>
    </source>
</evidence>
<keyword evidence="11" id="KW-0752">Steroid biosynthesis</keyword>
<dbReference type="InParanoid" id="C4R470"/>
<evidence type="ECO:0000256" key="12">
    <source>
        <dbReference type="ARBA" id="ARBA00022989"/>
    </source>
</evidence>
<dbReference type="STRING" id="644223.C4R470"/>
<dbReference type="SMR" id="C4R470"/>
<dbReference type="PROSITE" id="PS01044">
    <property type="entry name" value="SQUALEN_PHYTOEN_SYN_1"/>
    <property type="match status" value="1"/>
</dbReference>
<dbReference type="PANTHER" id="PTHR11626:SF2">
    <property type="entry name" value="SQUALENE SYNTHASE"/>
    <property type="match status" value="1"/>
</dbReference>
<keyword evidence="9" id="KW-0256">Endoplasmic reticulum</keyword>
<keyword evidence="8" id="KW-0812">Transmembrane</keyword>
<keyword evidence="6" id="KW-0444">Lipid biosynthesis</keyword>
<dbReference type="GeneID" id="8200142"/>
<keyword evidence="15" id="KW-0472">Membrane</keyword>
<comment type="catalytic activity">
    <reaction evidence="18">
        <text>2 (2E,6E)-farnesyl diphosphate + NADH + H(+) = squalene + 2 diphosphate + NAD(+)</text>
        <dbReference type="Rhea" id="RHEA:32299"/>
        <dbReference type="ChEBI" id="CHEBI:15378"/>
        <dbReference type="ChEBI" id="CHEBI:15440"/>
        <dbReference type="ChEBI" id="CHEBI:33019"/>
        <dbReference type="ChEBI" id="CHEBI:57540"/>
        <dbReference type="ChEBI" id="CHEBI:57945"/>
        <dbReference type="ChEBI" id="CHEBI:175763"/>
        <dbReference type="EC" id="2.5.1.21"/>
    </reaction>
    <physiologicalReaction direction="left-to-right" evidence="18">
        <dbReference type="Rhea" id="RHEA:32300"/>
    </physiologicalReaction>
</comment>
<sequence>MGKLAQLVLHPLELRAAIQFKFFKQSLHPRQPTNERETLKHCYELLALTSRSFCTVILELNPELRNAIMIFYLVLRALDTVEDDMTIKPDIKIPLLRSFDEKLNLKSWSFDGNSPDEKDRQVLVDFTDVLEEYHRLKPVYQDVIKDITHKMGNGMADYITDEEFNLNGVATVKDYDLYCHYVAGLVGEGLTHLIVEAGFGDPKLEDNMQLSESMGLFLQKTNIIRDYREDLDDGRSFWPKEIWSKYADSLSDFSKRENYEKGLDCISELVLNTMDHIKDVLVYLSSVYDFSSYNFCVIPQVMAIATLATVFRNEKVFETNVKIRKGTTCYLILKARTFEGACEIFSYYLRQIHHSCPITDANYIKIGIKCGELEQFLESLNPAPHVPPGATIPQTPHFVKAERKRKLDRELVPTLAIESLKCDVFLSLVALGFLGVIYSISS</sequence>
<comment type="similarity">
    <text evidence="5 20">Belongs to the phytoene/squalene synthase family.</text>
</comment>
<protein>
    <recommendedName>
        <fullName evidence="20">Squalene synthase</fullName>
        <shortName evidence="20">SQS</shortName>
        <shortName evidence="20">SS</shortName>
        <ecNumber evidence="20">2.5.1.21</ecNumber>
    </recommendedName>
</protein>
<evidence type="ECO:0000256" key="2">
    <source>
        <dbReference type="ARBA" id="ARBA00004144"/>
    </source>
</evidence>
<evidence type="ECO:0000256" key="20">
    <source>
        <dbReference type="RuleBase" id="RU368088"/>
    </source>
</evidence>
<evidence type="ECO:0000256" key="10">
    <source>
        <dbReference type="ARBA" id="ARBA00022848"/>
    </source>
</evidence>
<dbReference type="CDD" id="cd00683">
    <property type="entry name" value="Trans_IPPS_HH"/>
    <property type="match status" value="1"/>
</dbReference>
<dbReference type="UniPathway" id="UPA00767">
    <property type="reaction ID" value="UER00751"/>
</dbReference>
<dbReference type="Pfam" id="PF00494">
    <property type="entry name" value="SQS_PSY"/>
    <property type="match status" value="1"/>
</dbReference>
<dbReference type="GO" id="GO:0005789">
    <property type="term" value="C:endoplasmic reticulum membrane"/>
    <property type="evidence" value="ECO:0007669"/>
    <property type="project" value="UniProtKB-SubCell"/>
</dbReference>
<evidence type="ECO:0000313" key="21">
    <source>
        <dbReference type="EMBL" id="CAY70356.1"/>
    </source>
</evidence>
<dbReference type="InterPro" id="IPR002060">
    <property type="entry name" value="Squ/phyt_synthse"/>
</dbReference>
<evidence type="ECO:0000256" key="6">
    <source>
        <dbReference type="ARBA" id="ARBA00022516"/>
    </source>
</evidence>
<dbReference type="AlphaFoldDB" id="C4R470"/>
<evidence type="ECO:0000256" key="5">
    <source>
        <dbReference type="ARBA" id="ARBA00006251"/>
    </source>
</evidence>
<keyword evidence="22" id="KW-1185">Reference proteome</keyword>
<evidence type="ECO:0000256" key="19">
    <source>
        <dbReference type="ARBA" id="ARBA00049223"/>
    </source>
</evidence>
<evidence type="ECO:0000256" key="3">
    <source>
        <dbReference type="ARBA" id="ARBA00004389"/>
    </source>
</evidence>
<gene>
    <name evidence="21" type="ordered locus">PAS_chr3_0317</name>
</gene>
<comment type="catalytic activity">
    <reaction evidence="19">
        <text>2 (2E,6E)-farnesyl diphosphate + NADPH + H(+) = squalene + 2 diphosphate + NADP(+)</text>
        <dbReference type="Rhea" id="RHEA:32295"/>
        <dbReference type="ChEBI" id="CHEBI:15378"/>
        <dbReference type="ChEBI" id="CHEBI:15440"/>
        <dbReference type="ChEBI" id="CHEBI:33019"/>
        <dbReference type="ChEBI" id="CHEBI:57783"/>
        <dbReference type="ChEBI" id="CHEBI:58349"/>
        <dbReference type="ChEBI" id="CHEBI:175763"/>
        <dbReference type="EC" id="2.5.1.21"/>
    </reaction>
    <physiologicalReaction direction="left-to-right" evidence="19">
        <dbReference type="Rhea" id="RHEA:32296"/>
    </physiologicalReaction>
</comment>
<dbReference type="KEGG" id="ppa:PAS_chr3_0317"/>
<dbReference type="EMBL" id="FN392321">
    <property type="protein sequence ID" value="CAY70356.1"/>
    <property type="molecule type" value="Genomic_DNA"/>
</dbReference>
<dbReference type="Proteomes" id="UP000000314">
    <property type="component" value="Chromosome 3"/>
</dbReference>
<dbReference type="InterPro" id="IPR019845">
    <property type="entry name" value="Squalene/phytoene_synthase_CS"/>
</dbReference>
<dbReference type="Gene3D" id="1.10.600.10">
    <property type="entry name" value="Farnesyl Diphosphate Synthase"/>
    <property type="match status" value="1"/>
</dbReference>
<evidence type="ECO:0000256" key="11">
    <source>
        <dbReference type="ARBA" id="ARBA00022955"/>
    </source>
</evidence>
<accession>C4R470</accession>
<evidence type="ECO:0000313" key="22">
    <source>
        <dbReference type="Proteomes" id="UP000000314"/>
    </source>
</evidence>
<dbReference type="OMA" id="GEACQLM"/>